<feature type="region of interest" description="Disordered" evidence="1">
    <location>
        <begin position="308"/>
        <end position="371"/>
    </location>
</feature>
<protein>
    <submittedName>
        <fullName evidence="2">Uncharacterized protein</fullName>
    </submittedName>
</protein>
<evidence type="ECO:0000313" key="2">
    <source>
        <dbReference type="EMBL" id="GAV04186.1"/>
    </source>
</evidence>
<proteinExistence type="predicted"/>
<comment type="caution">
    <text evidence="2">The sequence shown here is derived from an EMBL/GenBank/DDBJ whole genome shotgun (WGS) entry which is preliminary data.</text>
</comment>
<dbReference type="Proteomes" id="UP000186922">
    <property type="component" value="Unassembled WGS sequence"/>
</dbReference>
<gene>
    <name evidence="2" type="primary">RvY_14500-1</name>
    <name evidence="2" type="synonym">RvY_14500.1</name>
    <name evidence="2" type="ORF">RvY_14500</name>
</gene>
<feature type="region of interest" description="Disordered" evidence="1">
    <location>
        <begin position="1"/>
        <end position="56"/>
    </location>
</feature>
<feature type="compositionally biased region" description="Low complexity" evidence="1">
    <location>
        <begin position="320"/>
        <end position="334"/>
    </location>
</feature>
<dbReference type="AlphaFoldDB" id="A0A1D1VTH7"/>
<organism evidence="2 3">
    <name type="scientific">Ramazzottius varieornatus</name>
    <name type="common">Water bear</name>
    <name type="synonym">Tardigrade</name>
    <dbReference type="NCBI Taxonomy" id="947166"/>
    <lineage>
        <taxon>Eukaryota</taxon>
        <taxon>Metazoa</taxon>
        <taxon>Ecdysozoa</taxon>
        <taxon>Tardigrada</taxon>
        <taxon>Eutardigrada</taxon>
        <taxon>Parachela</taxon>
        <taxon>Hypsibioidea</taxon>
        <taxon>Ramazzottiidae</taxon>
        <taxon>Ramazzottius</taxon>
    </lineage>
</organism>
<accession>A0A1D1VTH7</accession>
<feature type="compositionally biased region" description="Polar residues" evidence="1">
    <location>
        <begin position="122"/>
        <end position="144"/>
    </location>
</feature>
<feature type="region of interest" description="Disordered" evidence="1">
    <location>
        <begin position="116"/>
        <end position="180"/>
    </location>
</feature>
<reference evidence="2 3" key="1">
    <citation type="journal article" date="2016" name="Nat. Commun.">
        <title>Extremotolerant tardigrade genome and improved radiotolerance of human cultured cells by tardigrade-unique protein.</title>
        <authorList>
            <person name="Hashimoto T."/>
            <person name="Horikawa D.D."/>
            <person name="Saito Y."/>
            <person name="Kuwahara H."/>
            <person name="Kozuka-Hata H."/>
            <person name="Shin-I T."/>
            <person name="Minakuchi Y."/>
            <person name="Ohishi K."/>
            <person name="Motoyama A."/>
            <person name="Aizu T."/>
            <person name="Enomoto A."/>
            <person name="Kondo K."/>
            <person name="Tanaka S."/>
            <person name="Hara Y."/>
            <person name="Koshikawa S."/>
            <person name="Sagara H."/>
            <person name="Miura T."/>
            <person name="Yokobori S."/>
            <person name="Miyagawa K."/>
            <person name="Suzuki Y."/>
            <person name="Kubo T."/>
            <person name="Oyama M."/>
            <person name="Kohara Y."/>
            <person name="Fujiyama A."/>
            <person name="Arakawa K."/>
            <person name="Katayama T."/>
            <person name="Toyoda A."/>
            <person name="Kunieda T."/>
        </authorList>
    </citation>
    <scope>NUCLEOTIDE SEQUENCE [LARGE SCALE GENOMIC DNA]</scope>
    <source>
        <strain evidence="2 3">YOKOZUNA-1</strain>
    </source>
</reference>
<feature type="region of interest" description="Disordered" evidence="1">
    <location>
        <begin position="218"/>
        <end position="267"/>
    </location>
</feature>
<feature type="compositionally biased region" description="Polar residues" evidence="1">
    <location>
        <begin position="8"/>
        <end position="29"/>
    </location>
</feature>
<evidence type="ECO:0000256" key="1">
    <source>
        <dbReference type="SAM" id="MobiDB-lite"/>
    </source>
</evidence>
<sequence>MHIYREISSAQVKRSDSTAGLNTNNSSHVNGPVVPTRTSSLNMPDKSKNSSSSSNQVPVDLYERYLRTAYNPNIDPWISTLSISDQKENANHSKPSTRGFGDFYGGTLRDSLRKLSGRSRALSPSNKGNSNNVMHINIPPNSAADSRVVADRENGRSRPPFRLLNRGRSNSFKENNRNSNGWINVGPELSIKPAPANHSNLQPVINVTIVNGLNGQQQSTTLQPTIPEPDYHNAPEKISGNGSLTVQSPGNTKTLPPVSSSGMYDGGALRARNGYRYGSFREPSNRYRQQGALNSVSSPPNPELYLANPLPSPPQEKSKLSTLLSRRSTSLSRTPSQPVMRTPSVRRATSPEPLKPALKKRTQSQTGLNRKKSVTFSDYTTVYST</sequence>
<dbReference type="OrthoDB" id="10566998at2759"/>
<dbReference type="EMBL" id="BDGG01000010">
    <property type="protein sequence ID" value="GAV04186.1"/>
    <property type="molecule type" value="Genomic_DNA"/>
</dbReference>
<name>A0A1D1VTH7_RAMVA</name>
<evidence type="ECO:0000313" key="3">
    <source>
        <dbReference type="Proteomes" id="UP000186922"/>
    </source>
</evidence>
<feature type="compositionally biased region" description="Polar residues" evidence="1">
    <location>
        <begin position="240"/>
        <end position="262"/>
    </location>
</feature>
<feature type="compositionally biased region" description="Polar residues" evidence="1">
    <location>
        <begin position="167"/>
        <end position="180"/>
    </location>
</feature>
<keyword evidence="3" id="KW-1185">Reference proteome</keyword>